<dbReference type="GO" id="GO:0030163">
    <property type="term" value="P:protein catabolic process"/>
    <property type="evidence" value="ECO:0007669"/>
    <property type="project" value="TreeGrafter"/>
</dbReference>
<accession>A0A1P8MTN7</accession>
<dbReference type="GO" id="GO:0016887">
    <property type="term" value="F:ATP hydrolysis activity"/>
    <property type="evidence" value="ECO:0007669"/>
    <property type="project" value="InterPro"/>
</dbReference>
<dbReference type="PANTHER" id="PTHR23076:SF97">
    <property type="entry name" value="ATP-DEPENDENT ZINC METALLOPROTEASE YME1L1"/>
    <property type="match status" value="1"/>
</dbReference>
<evidence type="ECO:0000313" key="3">
    <source>
        <dbReference type="EMBL" id="APX11363.1"/>
    </source>
</evidence>
<dbReference type="GO" id="GO:0004176">
    <property type="term" value="F:ATP-dependent peptidase activity"/>
    <property type="evidence" value="ECO:0007669"/>
    <property type="project" value="InterPro"/>
</dbReference>
<organism evidence="3 4">
    <name type="scientific">Tateyamaria omphalii</name>
    <dbReference type="NCBI Taxonomy" id="299262"/>
    <lineage>
        <taxon>Bacteria</taxon>
        <taxon>Pseudomonadati</taxon>
        <taxon>Pseudomonadota</taxon>
        <taxon>Alphaproteobacteria</taxon>
        <taxon>Rhodobacterales</taxon>
        <taxon>Roseobacteraceae</taxon>
        <taxon>Tateyamaria</taxon>
    </lineage>
</organism>
<name>A0A1P8MTN7_9RHOB</name>
<dbReference type="InterPro" id="IPR003593">
    <property type="entry name" value="AAA+_ATPase"/>
</dbReference>
<dbReference type="SUPFAM" id="SSF140990">
    <property type="entry name" value="FtsH protease domain-like"/>
    <property type="match status" value="1"/>
</dbReference>
<dbReference type="Gene3D" id="1.10.8.60">
    <property type="match status" value="1"/>
</dbReference>
<dbReference type="Pfam" id="PF00004">
    <property type="entry name" value="AAA"/>
    <property type="match status" value="1"/>
</dbReference>
<dbReference type="InterPro" id="IPR003959">
    <property type="entry name" value="ATPase_AAA_core"/>
</dbReference>
<dbReference type="InterPro" id="IPR003960">
    <property type="entry name" value="ATPase_AAA_CS"/>
</dbReference>
<gene>
    <name evidence="3" type="ORF">BWR18_06470</name>
</gene>
<dbReference type="EMBL" id="CP019312">
    <property type="protein sequence ID" value="APX11363.1"/>
    <property type="molecule type" value="Genomic_DNA"/>
</dbReference>
<dbReference type="InterPro" id="IPR037219">
    <property type="entry name" value="Peptidase_M41-like"/>
</dbReference>
<dbReference type="InterPro" id="IPR000642">
    <property type="entry name" value="Peptidase_M41"/>
</dbReference>
<dbReference type="GO" id="GO:0005524">
    <property type="term" value="F:ATP binding"/>
    <property type="evidence" value="ECO:0007669"/>
    <property type="project" value="UniProtKB-KW"/>
</dbReference>
<comment type="similarity">
    <text evidence="1">Belongs to the AAA ATPase family.</text>
</comment>
<dbReference type="SMART" id="SM00382">
    <property type="entry name" value="AAA"/>
    <property type="match status" value="1"/>
</dbReference>
<dbReference type="KEGG" id="tom:BWR18_06470"/>
<keyword evidence="4" id="KW-1185">Reference proteome</keyword>
<dbReference type="Gene3D" id="3.40.50.300">
    <property type="entry name" value="P-loop containing nucleotide triphosphate hydrolases"/>
    <property type="match status" value="1"/>
</dbReference>
<evidence type="ECO:0000259" key="2">
    <source>
        <dbReference type="SMART" id="SM00382"/>
    </source>
</evidence>
<dbReference type="Gene3D" id="1.20.58.760">
    <property type="entry name" value="Peptidase M41"/>
    <property type="match status" value="1"/>
</dbReference>
<evidence type="ECO:0000313" key="4">
    <source>
        <dbReference type="Proteomes" id="UP000186336"/>
    </source>
</evidence>
<dbReference type="PROSITE" id="PS00674">
    <property type="entry name" value="AAA"/>
    <property type="match status" value="1"/>
</dbReference>
<dbReference type="InterPro" id="IPR027417">
    <property type="entry name" value="P-loop_NTPase"/>
</dbReference>
<proteinExistence type="inferred from homology"/>
<sequence length="729" mass="77900">MNTCGSTSSSHARTRALTLRLTKAIMDRHREGHCDALSESWGADNAPRPARLPDIARLLAVSGQGVPIASQMTPKEIADVIKSGIDPYAAAIDGTAVRQALHPPLTDLLCAIHLAQWFSDCDPDIGPFAPGVTLIRVADDALRERLEDPMGFVLPFAWEALTRGSKKYPDHVALVCLEKASAFSKSDPRDKLRESLDEALAKGLGVVALAADPSDLSEGGRMLMVGDVTWPSLDGEALIDLLRATHSATGEVAEAELRTRLRGNTRIGALPWPVVNHAFHASTTLAVADRVAKARVPTPPVPRRTLDDVCGLPNVTEELRHLVEDVRQWQADELDWSDVSASILLHGPPGVGKTMIAEAIAGSTGATFISTSYAEAQKAGHLGDYLRTMSAHVNRAISSAPAVFFVDELDSYVSRQGSGKNFSTYMHSVVNGLLEQLTKLNDAPGVIVVAATNHLNVIDSALIRAGRFDRKISVGLPDKDGIAAILSGHLGNEALPLHDLSHRLVGLSGADVAAIARTAKGAARRARETVALCHVLSAIDQRVPRADPEHIRRKAIHEAGHAVVGHVLGLKPGHRIFVAAVGGGYDSPVPPIMTPDVADKELAMRFGGRAAEVAFLGTLSTGSGGSEHSDLGGATDLAIDLEQAYGFGPSLIYSPVAPADRHRMPDDLLERVERRLHLAEDRARSVINANRHLVERIVDALIEHRELDQDALLELLAPDACDCSVQEAS</sequence>
<reference evidence="3 4" key="1">
    <citation type="submission" date="2017-01" db="EMBL/GenBank/DDBJ databases">
        <title>Complete genome of Tateyamaria omphalii DOK1-4 isolated from seawater in Dokdo.</title>
        <authorList>
            <person name="Kim J.H."/>
            <person name="Chi W.-J."/>
        </authorList>
    </citation>
    <scope>NUCLEOTIDE SEQUENCE [LARGE SCALE GENOMIC DNA]</scope>
    <source>
        <strain evidence="3 4">DOK1-4</strain>
    </source>
</reference>
<dbReference type="GO" id="GO:0006508">
    <property type="term" value="P:proteolysis"/>
    <property type="evidence" value="ECO:0007669"/>
    <property type="project" value="InterPro"/>
</dbReference>
<evidence type="ECO:0000256" key="1">
    <source>
        <dbReference type="RuleBase" id="RU003651"/>
    </source>
</evidence>
<dbReference type="Pfam" id="PF01434">
    <property type="entry name" value="Peptidase_M41"/>
    <property type="match status" value="1"/>
</dbReference>
<dbReference type="STRING" id="299262.BWR18_06470"/>
<keyword evidence="1" id="KW-0547">Nucleotide-binding</keyword>
<feature type="domain" description="AAA+ ATPase" evidence="2">
    <location>
        <begin position="339"/>
        <end position="478"/>
    </location>
</feature>
<dbReference type="PANTHER" id="PTHR23076">
    <property type="entry name" value="METALLOPROTEASE M41 FTSH"/>
    <property type="match status" value="1"/>
</dbReference>
<dbReference type="Proteomes" id="UP000186336">
    <property type="component" value="Chromosome"/>
</dbReference>
<protein>
    <recommendedName>
        <fullName evidence="2">AAA+ ATPase domain-containing protein</fullName>
    </recommendedName>
</protein>
<dbReference type="CDD" id="cd19481">
    <property type="entry name" value="RecA-like_protease"/>
    <property type="match status" value="1"/>
</dbReference>
<dbReference type="AlphaFoldDB" id="A0A1P8MTN7"/>
<keyword evidence="1" id="KW-0067">ATP-binding</keyword>
<dbReference type="GO" id="GO:0005886">
    <property type="term" value="C:plasma membrane"/>
    <property type="evidence" value="ECO:0007669"/>
    <property type="project" value="TreeGrafter"/>
</dbReference>
<dbReference type="SUPFAM" id="SSF52540">
    <property type="entry name" value="P-loop containing nucleoside triphosphate hydrolases"/>
    <property type="match status" value="1"/>
</dbReference>
<dbReference type="GO" id="GO:0004222">
    <property type="term" value="F:metalloendopeptidase activity"/>
    <property type="evidence" value="ECO:0007669"/>
    <property type="project" value="InterPro"/>
</dbReference>